<dbReference type="AlphaFoldDB" id="A0AAN7NND0"/>
<proteinExistence type="predicted"/>
<dbReference type="Proteomes" id="UP001333110">
    <property type="component" value="Unassembled WGS sequence"/>
</dbReference>
<accession>A0AAN7NND0</accession>
<dbReference type="EMBL" id="JAUNZN010000001">
    <property type="protein sequence ID" value="KAK4829140.1"/>
    <property type="molecule type" value="Genomic_DNA"/>
</dbReference>
<gene>
    <name evidence="1" type="ORF">QYF61_002355</name>
</gene>
<name>A0AAN7NND0_MYCAM</name>
<protein>
    <submittedName>
        <fullName evidence="1">Uncharacterized protein</fullName>
    </submittedName>
</protein>
<comment type="caution">
    <text evidence="1">The sequence shown here is derived from an EMBL/GenBank/DDBJ whole genome shotgun (WGS) entry which is preliminary data.</text>
</comment>
<organism evidence="1 2">
    <name type="scientific">Mycteria americana</name>
    <name type="common">Wood stork</name>
    <dbReference type="NCBI Taxonomy" id="33587"/>
    <lineage>
        <taxon>Eukaryota</taxon>
        <taxon>Metazoa</taxon>
        <taxon>Chordata</taxon>
        <taxon>Craniata</taxon>
        <taxon>Vertebrata</taxon>
        <taxon>Euteleostomi</taxon>
        <taxon>Archelosauria</taxon>
        <taxon>Archosauria</taxon>
        <taxon>Dinosauria</taxon>
        <taxon>Saurischia</taxon>
        <taxon>Theropoda</taxon>
        <taxon>Coelurosauria</taxon>
        <taxon>Aves</taxon>
        <taxon>Neognathae</taxon>
        <taxon>Neoaves</taxon>
        <taxon>Aequornithes</taxon>
        <taxon>Ciconiiformes</taxon>
        <taxon>Ciconiidae</taxon>
        <taxon>Mycteria</taxon>
    </lineage>
</organism>
<reference evidence="1 2" key="1">
    <citation type="journal article" date="2023" name="J. Hered.">
        <title>Chromosome-level genome of the wood stork (Mycteria americana) provides insight into avian chromosome evolution.</title>
        <authorList>
            <person name="Flamio R. Jr."/>
            <person name="Ramstad K.M."/>
        </authorList>
    </citation>
    <scope>NUCLEOTIDE SEQUENCE [LARGE SCALE GENOMIC DNA]</scope>
    <source>
        <strain evidence="1">JAX WOST 10</strain>
    </source>
</reference>
<evidence type="ECO:0000313" key="1">
    <source>
        <dbReference type="EMBL" id="KAK4829140.1"/>
    </source>
</evidence>
<keyword evidence="2" id="KW-1185">Reference proteome</keyword>
<evidence type="ECO:0000313" key="2">
    <source>
        <dbReference type="Proteomes" id="UP001333110"/>
    </source>
</evidence>
<sequence length="139" mass="15405">MILKVFSNLYDSVILLKGEQAVTPHPAGSWAALGLILFNITVSNLGDGTKLTLCEFMGDSNLGEVLSTLEGRAAILKNLNNLEKWTDRNIVKFNKSKLSPVHLGWHDPVHPNRSGCTQTGRALTGWEEAFQKRTQWTKS</sequence>